<name>A0ABV0EVG5_9ENTE</name>
<evidence type="ECO:0000313" key="2">
    <source>
        <dbReference type="Proteomes" id="UP000664357"/>
    </source>
</evidence>
<reference evidence="1 2" key="2">
    <citation type="submission" date="2024-02" db="EMBL/GenBank/DDBJ databases">
        <title>The Genome Sequence of Enterococcus sp. DIV0159.</title>
        <authorList>
            <person name="Earl A."/>
            <person name="Manson A."/>
            <person name="Gilmore M."/>
            <person name="Sanders J."/>
            <person name="Shea T."/>
            <person name="Howe W."/>
            <person name="Livny J."/>
            <person name="Cuomo C."/>
            <person name="Neafsey D."/>
            <person name="Birren B."/>
        </authorList>
    </citation>
    <scope>NUCLEOTIDE SEQUENCE [LARGE SCALE GENOMIC DNA]</scope>
    <source>
        <strain evidence="1 2">665A</strain>
    </source>
</reference>
<proteinExistence type="predicted"/>
<keyword evidence="2" id="KW-1185">Reference proteome</keyword>
<gene>
    <name evidence="1" type="ORF">JZO67_004634</name>
</gene>
<organism evidence="1 2">
    <name type="scientific">Candidatus Enterococcus ferrettii</name>
    <dbReference type="NCBI Taxonomy" id="2815324"/>
    <lineage>
        <taxon>Bacteria</taxon>
        <taxon>Bacillati</taxon>
        <taxon>Bacillota</taxon>
        <taxon>Bacilli</taxon>
        <taxon>Lactobacillales</taxon>
        <taxon>Enterococcaceae</taxon>
        <taxon>Enterococcus</taxon>
    </lineage>
</organism>
<dbReference type="Proteomes" id="UP000664357">
    <property type="component" value="Unassembled WGS sequence"/>
</dbReference>
<comment type="caution">
    <text evidence="1">The sequence shown here is derived from an EMBL/GenBank/DDBJ whole genome shotgun (WGS) entry which is preliminary data.</text>
</comment>
<accession>A0ABV0EVG5</accession>
<dbReference type="EMBL" id="JAFREL020000005">
    <property type="protein sequence ID" value="MEO1772652.1"/>
    <property type="molecule type" value="Genomic_DNA"/>
</dbReference>
<sequence>MVTTCPVKSITQKKADPILICYPYLGQGNN</sequence>
<protein>
    <submittedName>
        <fullName evidence="1">Uncharacterized protein</fullName>
    </submittedName>
</protein>
<reference evidence="1 2" key="1">
    <citation type="submission" date="2021-03" db="EMBL/GenBank/DDBJ databases">
        <authorList>
            <person name="Gilmore M.S."/>
            <person name="Schwartzman J."/>
            <person name="Van Tyne D."/>
            <person name="Martin M."/>
            <person name="Earl A.M."/>
            <person name="Manson A.L."/>
            <person name="Straub T."/>
            <person name="Salamzade R."/>
            <person name="Saavedra J."/>
            <person name="Lebreton F."/>
            <person name="Prichula J."/>
            <person name="Schaufler K."/>
            <person name="Gaca A."/>
            <person name="Sgardioli B."/>
            <person name="Wagenaar J."/>
            <person name="Strong T."/>
        </authorList>
    </citation>
    <scope>NUCLEOTIDE SEQUENCE [LARGE SCALE GENOMIC DNA]</scope>
    <source>
        <strain evidence="1 2">665A</strain>
    </source>
</reference>
<evidence type="ECO:0000313" key="1">
    <source>
        <dbReference type="EMBL" id="MEO1772652.1"/>
    </source>
</evidence>